<dbReference type="Proteomes" id="UP001341297">
    <property type="component" value="Unassembled WGS sequence"/>
</dbReference>
<evidence type="ECO:0000313" key="2">
    <source>
        <dbReference type="EMBL" id="MEC0483540.1"/>
    </source>
</evidence>
<reference evidence="2 4" key="3">
    <citation type="submission" date="2023-03" db="EMBL/GenBank/DDBJ databases">
        <title>Agriculturally important microbes genome sequencing.</title>
        <authorList>
            <person name="Dunlap C."/>
        </authorList>
    </citation>
    <scope>NUCLEOTIDE SEQUENCE [LARGE SCALE GENOMIC DNA]</scope>
    <source>
        <strain evidence="2 4">CBP-3203</strain>
    </source>
</reference>
<dbReference type="Proteomes" id="UP000036168">
    <property type="component" value="Unassembled WGS sequence"/>
</dbReference>
<comment type="caution">
    <text evidence="1">The sequence shown here is derived from an EMBL/GenBank/DDBJ whole genome shotgun (WGS) entry which is preliminary data.</text>
</comment>
<dbReference type="OrthoDB" id="2088102at2"/>
<keyword evidence="4" id="KW-1185">Reference proteome</keyword>
<reference evidence="1" key="2">
    <citation type="submission" date="2015-10" db="EMBL/GenBank/DDBJ databases">
        <authorList>
            <person name="Gilbert D.G."/>
        </authorList>
    </citation>
    <scope>NUCLEOTIDE SEQUENCE</scope>
    <source>
        <strain evidence="1">GO-13</strain>
    </source>
</reference>
<sequence>MFYINTLIRRPDKTITDLSILKSKQNDYFVDINNMNDLKSIEHILDFDYLEGAIIIKFNDQILMDVTTWDLVDDLWAYLLNVIENVLNTGYGETYFPDQPLRLSMRSLANDLLLFELDAPTQVKAAVPKRDFLLALIEGADYFFEKMNESYVNNVDYNGEIDMIESLRKKFLADI</sequence>
<dbReference type="RefSeq" id="WP_048355047.1">
    <property type="nucleotide sequence ID" value="NZ_JAQCPU010000023.1"/>
</dbReference>
<reference evidence="1 3" key="1">
    <citation type="journal article" date="2015" name="Int. J. Syst. Evol. Microbiol.">
        <title>Bacillus glycinifermentans sp. nov., isolated from fermented soybean paste.</title>
        <authorList>
            <person name="Kim S.J."/>
            <person name="Dunlap C.A."/>
            <person name="Kwon S.W."/>
            <person name="Rooney A.P."/>
        </authorList>
    </citation>
    <scope>NUCLEOTIDE SEQUENCE [LARGE SCALE GENOMIC DNA]</scope>
    <source>
        <strain evidence="1 3">GO-13</strain>
    </source>
</reference>
<dbReference type="EMBL" id="LECW02000003">
    <property type="protein sequence ID" value="KRT95451.1"/>
    <property type="molecule type" value="Genomic_DNA"/>
</dbReference>
<evidence type="ECO:0000313" key="1">
    <source>
        <dbReference type="EMBL" id="KRT95451.1"/>
    </source>
</evidence>
<proteinExistence type="predicted"/>
<dbReference type="AlphaFoldDB" id="A0A0T6BV08"/>
<accession>A0A0T6BV08</accession>
<organism evidence="1 3">
    <name type="scientific">Bacillus glycinifermentans</name>
    <dbReference type="NCBI Taxonomy" id="1664069"/>
    <lineage>
        <taxon>Bacteria</taxon>
        <taxon>Bacillati</taxon>
        <taxon>Bacillota</taxon>
        <taxon>Bacilli</taxon>
        <taxon>Bacillales</taxon>
        <taxon>Bacillaceae</taxon>
        <taxon>Bacillus</taxon>
    </lineage>
</organism>
<evidence type="ECO:0000313" key="3">
    <source>
        <dbReference type="Proteomes" id="UP000036168"/>
    </source>
</evidence>
<protein>
    <submittedName>
        <fullName evidence="1">Uncharacterized protein</fullName>
    </submittedName>
</protein>
<evidence type="ECO:0000313" key="4">
    <source>
        <dbReference type="Proteomes" id="UP001341297"/>
    </source>
</evidence>
<gene>
    <name evidence="1" type="ORF">AB447_209640</name>
    <name evidence="2" type="ORF">P8828_01535</name>
</gene>
<dbReference type="EMBL" id="JARRTL010000005">
    <property type="protein sequence ID" value="MEC0483540.1"/>
    <property type="molecule type" value="Genomic_DNA"/>
</dbReference>
<name>A0A0T6BV08_9BACI</name>